<dbReference type="GeneID" id="54481430"/>
<evidence type="ECO:0000313" key="2">
    <source>
        <dbReference type="EMBL" id="KAF2763137.1"/>
    </source>
</evidence>
<evidence type="ECO:0000256" key="1">
    <source>
        <dbReference type="SAM" id="Phobius"/>
    </source>
</evidence>
<keyword evidence="1" id="KW-0812">Transmembrane</keyword>
<protein>
    <submittedName>
        <fullName evidence="2">Uncharacterized protein</fullName>
    </submittedName>
</protein>
<dbReference type="Proteomes" id="UP000799437">
    <property type="component" value="Unassembled WGS sequence"/>
</dbReference>
<name>A0A6A6WLR0_9PEZI</name>
<dbReference type="RefSeq" id="XP_033605588.1">
    <property type="nucleotide sequence ID" value="XM_033740376.1"/>
</dbReference>
<dbReference type="AlphaFoldDB" id="A0A6A6WLR0"/>
<gene>
    <name evidence="2" type="ORF">EJ05DRAFT_27315</name>
</gene>
<dbReference type="EMBL" id="ML996565">
    <property type="protein sequence ID" value="KAF2763137.1"/>
    <property type="molecule type" value="Genomic_DNA"/>
</dbReference>
<feature type="transmembrane region" description="Helical" evidence="1">
    <location>
        <begin position="12"/>
        <end position="32"/>
    </location>
</feature>
<keyword evidence="1" id="KW-1133">Transmembrane helix</keyword>
<evidence type="ECO:0000313" key="3">
    <source>
        <dbReference type="Proteomes" id="UP000799437"/>
    </source>
</evidence>
<accession>A0A6A6WLR0</accession>
<keyword evidence="3" id="KW-1185">Reference proteome</keyword>
<sequence length="141" mass="15876">MLCYVVLDCAVVSWIWSLVLIISLSAAMELYFECQTEISKVARERKKGVSNYHTAQQHFRPFHTAFSCLVSSVDVRSVVAMVGLTHLRVAVYSVTYPTLSRRKRERQRKPRMPPVGCSYAAVSCAGCACLNQLRPHTPSHD</sequence>
<organism evidence="2 3">
    <name type="scientific">Pseudovirgaria hyperparasitica</name>
    <dbReference type="NCBI Taxonomy" id="470096"/>
    <lineage>
        <taxon>Eukaryota</taxon>
        <taxon>Fungi</taxon>
        <taxon>Dikarya</taxon>
        <taxon>Ascomycota</taxon>
        <taxon>Pezizomycotina</taxon>
        <taxon>Dothideomycetes</taxon>
        <taxon>Dothideomycetes incertae sedis</taxon>
        <taxon>Acrospermales</taxon>
        <taxon>Acrospermaceae</taxon>
        <taxon>Pseudovirgaria</taxon>
    </lineage>
</organism>
<keyword evidence="1" id="KW-0472">Membrane</keyword>
<reference evidence="2" key="1">
    <citation type="journal article" date="2020" name="Stud. Mycol.">
        <title>101 Dothideomycetes genomes: a test case for predicting lifestyles and emergence of pathogens.</title>
        <authorList>
            <person name="Haridas S."/>
            <person name="Albert R."/>
            <person name="Binder M."/>
            <person name="Bloem J."/>
            <person name="Labutti K."/>
            <person name="Salamov A."/>
            <person name="Andreopoulos B."/>
            <person name="Baker S."/>
            <person name="Barry K."/>
            <person name="Bills G."/>
            <person name="Bluhm B."/>
            <person name="Cannon C."/>
            <person name="Castanera R."/>
            <person name="Culley D."/>
            <person name="Daum C."/>
            <person name="Ezra D."/>
            <person name="Gonzalez J."/>
            <person name="Henrissat B."/>
            <person name="Kuo A."/>
            <person name="Liang C."/>
            <person name="Lipzen A."/>
            <person name="Lutzoni F."/>
            <person name="Magnuson J."/>
            <person name="Mondo S."/>
            <person name="Nolan M."/>
            <person name="Ohm R."/>
            <person name="Pangilinan J."/>
            <person name="Park H.-J."/>
            <person name="Ramirez L."/>
            <person name="Alfaro M."/>
            <person name="Sun H."/>
            <person name="Tritt A."/>
            <person name="Yoshinaga Y."/>
            <person name="Zwiers L.-H."/>
            <person name="Turgeon B."/>
            <person name="Goodwin S."/>
            <person name="Spatafora J."/>
            <person name="Crous P."/>
            <person name="Grigoriev I."/>
        </authorList>
    </citation>
    <scope>NUCLEOTIDE SEQUENCE</scope>
    <source>
        <strain evidence="2">CBS 121739</strain>
    </source>
</reference>
<proteinExistence type="predicted"/>